<protein>
    <submittedName>
        <fullName evidence="2">Uncharacterized protein</fullName>
    </submittedName>
</protein>
<comment type="caution">
    <text evidence="2">The sequence shown here is derived from an EMBL/GenBank/DDBJ whole genome shotgun (WGS) entry which is preliminary data.</text>
</comment>
<dbReference type="AlphaFoldDB" id="A0A158SXQ9"/>
<evidence type="ECO:0000313" key="2">
    <source>
        <dbReference type="EMBL" id="KIS35653.1"/>
    </source>
</evidence>
<dbReference type="Proteomes" id="UP000050700">
    <property type="component" value="Unassembled WGS sequence"/>
</dbReference>
<dbReference type="PATRIC" id="fig|727.582.peg.1157"/>
<gene>
    <name evidence="2" type="ORF">NTHI1209_01260</name>
</gene>
<dbReference type="EMBL" id="JMQP01000002">
    <property type="protein sequence ID" value="KIS35653.1"/>
    <property type="molecule type" value="Genomic_DNA"/>
</dbReference>
<feature type="coiled-coil region" evidence="1">
    <location>
        <begin position="20"/>
        <end position="75"/>
    </location>
</feature>
<organism evidence="2 3">
    <name type="scientific">Haemophilus influenzae</name>
    <dbReference type="NCBI Taxonomy" id="727"/>
    <lineage>
        <taxon>Bacteria</taxon>
        <taxon>Pseudomonadati</taxon>
        <taxon>Pseudomonadota</taxon>
        <taxon>Gammaproteobacteria</taxon>
        <taxon>Pasteurellales</taxon>
        <taxon>Pasteurellaceae</taxon>
        <taxon>Haemophilus</taxon>
    </lineage>
</organism>
<keyword evidence="1" id="KW-0175">Coiled coil</keyword>
<name>A0A158SXQ9_HAEIF</name>
<proteinExistence type="predicted"/>
<evidence type="ECO:0000256" key="1">
    <source>
        <dbReference type="SAM" id="Coils"/>
    </source>
</evidence>
<accession>A0A158SXQ9</accession>
<reference evidence="2 3" key="1">
    <citation type="submission" date="2014-05" db="EMBL/GenBank/DDBJ databases">
        <title>Methylome analysis of the phasevarions of Haemophilus influenzae.</title>
        <authorList>
            <person name="Atack J.M."/>
            <person name="Fox K.L."/>
            <person name="Power P.M."/>
            <person name="Clark T."/>
            <person name="Jurcisek J."/>
            <person name="Korlach J."/>
            <person name="Bakaletz L.O."/>
            <person name="Jennings M.P."/>
        </authorList>
    </citation>
    <scope>NUCLEOTIDE SEQUENCE [LARGE SCALE GENOMIC DNA]</scope>
    <source>
        <strain evidence="2 3">1209</strain>
    </source>
</reference>
<evidence type="ECO:0000313" key="3">
    <source>
        <dbReference type="Proteomes" id="UP000050700"/>
    </source>
</evidence>
<sequence>MGIIGIDRGKTMNLLKLLARKILKEELENNKYQFEKLGNENLAKSRRIKELESDNQRLRIKVEQIRQDNLKLRENRPHFKHHKKKGGRK</sequence>